<name>A0A5C5V539_9BACT</name>
<dbReference type="GO" id="GO:0005524">
    <property type="term" value="F:ATP binding"/>
    <property type="evidence" value="ECO:0007669"/>
    <property type="project" value="UniProtKB-UniRule"/>
</dbReference>
<organism evidence="11 12">
    <name type="scientific">Posidoniimonas corsicana</name>
    <dbReference type="NCBI Taxonomy" id="1938618"/>
    <lineage>
        <taxon>Bacteria</taxon>
        <taxon>Pseudomonadati</taxon>
        <taxon>Planctomycetota</taxon>
        <taxon>Planctomycetia</taxon>
        <taxon>Pirellulales</taxon>
        <taxon>Lacipirellulaceae</taxon>
        <taxon>Posidoniimonas</taxon>
    </lineage>
</organism>
<evidence type="ECO:0000313" key="11">
    <source>
        <dbReference type="EMBL" id="TWT33654.1"/>
    </source>
</evidence>
<gene>
    <name evidence="11" type="primary">prkC_10</name>
    <name evidence="11" type="ORF">KOR34_34870</name>
</gene>
<dbReference type="EMBL" id="SIHJ01000002">
    <property type="protein sequence ID" value="TWT33654.1"/>
    <property type="molecule type" value="Genomic_DNA"/>
</dbReference>
<dbReference type="Proteomes" id="UP000316714">
    <property type="component" value="Unassembled WGS sequence"/>
</dbReference>
<dbReference type="PROSITE" id="PS50011">
    <property type="entry name" value="PROTEIN_KINASE_DOM"/>
    <property type="match status" value="1"/>
</dbReference>
<dbReference type="SUPFAM" id="SSF56112">
    <property type="entry name" value="Protein kinase-like (PK-like)"/>
    <property type="match status" value="1"/>
</dbReference>
<evidence type="ECO:0000256" key="1">
    <source>
        <dbReference type="ARBA" id="ARBA00012513"/>
    </source>
</evidence>
<dbReference type="InterPro" id="IPR017441">
    <property type="entry name" value="Protein_kinase_ATP_BS"/>
</dbReference>
<dbReference type="PROSITE" id="PS00107">
    <property type="entry name" value="PROTEIN_KINASE_ATP"/>
    <property type="match status" value="1"/>
</dbReference>
<dbReference type="SMART" id="SM00220">
    <property type="entry name" value="S_TKc"/>
    <property type="match status" value="1"/>
</dbReference>
<feature type="compositionally biased region" description="Basic and acidic residues" evidence="9">
    <location>
        <begin position="113"/>
        <end position="130"/>
    </location>
</feature>
<feature type="binding site" evidence="7">
    <location>
        <position position="217"/>
    </location>
    <ligand>
        <name>ATP</name>
        <dbReference type="ChEBI" id="CHEBI:30616"/>
    </ligand>
</feature>
<dbReference type="Gene3D" id="1.10.510.10">
    <property type="entry name" value="Transferase(Phosphotransferase) domain 1"/>
    <property type="match status" value="1"/>
</dbReference>
<keyword evidence="2" id="KW-0723">Serine/threonine-protein kinase</keyword>
<reference evidence="11 12" key="1">
    <citation type="submission" date="2019-02" db="EMBL/GenBank/DDBJ databases">
        <title>Deep-cultivation of Planctomycetes and their phenomic and genomic characterization uncovers novel biology.</title>
        <authorList>
            <person name="Wiegand S."/>
            <person name="Jogler M."/>
            <person name="Boedeker C."/>
            <person name="Pinto D."/>
            <person name="Vollmers J."/>
            <person name="Rivas-Marin E."/>
            <person name="Kohn T."/>
            <person name="Peeters S.H."/>
            <person name="Heuer A."/>
            <person name="Rast P."/>
            <person name="Oberbeckmann S."/>
            <person name="Bunk B."/>
            <person name="Jeske O."/>
            <person name="Meyerdierks A."/>
            <person name="Storesund J.E."/>
            <person name="Kallscheuer N."/>
            <person name="Luecker S."/>
            <person name="Lage O.M."/>
            <person name="Pohl T."/>
            <person name="Merkel B.J."/>
            <person name="Hornburger P."/>
            <person name="Mueller R.-W."/>
            <person name="Bruemmer F."/>
            <person name="Labrenz M."/>
            <person name="Spormann A.M."/>
            <person name="Op Den Camp H."/>
            <person name="Overmann J."/>
            <person name="Amann R."/>
            <person name="Jetten M.S.M."/>
            <person name="Mascher T."/>
            <person name="Medema M.H."/>
            <person name="Devos D.P."/>
            <person name="Kaster A.-K."/>
            <person name="Ovreas L."/>
            <person name="Rohde M."/>
            <person name="Galperin M.Y."/>
            <person name="Jogler C."/>
        </authorList>
    </citation>
    <scope>NUCLEOTIDE SEQUENCE [LARGE SCALE GENOMIC DNA]</scope>
    <source>
        <strain evidence="11 12">KOR34</strain>
    </source>
</reference>
<dbReference type="InterPro" id="IPR008271">
    <property type="entry name" value="Ser/Thr_kinase_AS"/>
</dbReference>
<feature type="domain" description="Protein kinase" evidence="10">
    <location>
        <begin position="184"/>
        <end position="444"/>
    </location>
</feature>
<keyword evidence="6 7" id="KW-0067">ATP-binding</keyword>
<accession>A0A5C5V539</accession>
<dbReference type="InterPro" id="IPR011009">
    <property type="entry name" value="Kinase-like_dom_sf"/>
</dbReference>
<feature type="region of interest" description="Disordered" evidence="9">
    <location>
        <begin position="93"/>
        <end position="130"/>
    </location>
</feature>
<evidence type="ECO:0000256" key="7">
    <source>
        <dbReference type="PROSITE-ProRule" id="PRU10141"/>
    </source>
</evidence>
<dbReference type="OrthoDB" id="6111975at2"/>
<dbReference type="PROSITE" id="PS00108">
    <property type="entry name" value="PROTEIN_KINASE_ST"/>
    <property type="match status" value="1"/>
</dbReference>
<dbReference type="Pfam" id="PF00069">
    <property type="entry name" value="Pkinase"/>
    <property type="match status" value="1"/>
</dbReference>
<dbReference type="PANTHER" id="PTHR43289:SF6">
    <property type="entry name" value="SERINE_THREONINE-PROTEIN KINASE NEKL-3"/>
    <property type="match status" value="1"/>
</dbReference>
<dbReference type="AlphaFoldDB" id="A0A5C5V539"/>
<keyword evidence="5 11" id="KW-0418">Kinase</keyword>
<evidence type="ECO:0000256" key="2">
    <source>
        <dbReference type="ARBA" id="ARBA00022527"/>
    </source>
</evidence>
<evidence type="ECO:0000256" key="5">
    <source>
        <dbReference type="ARBA" id="ARBA00022777"/>
    </source>
</evidence>
<evidence type="ECO:0000256" key="4">
    <source>
        <dbReference type="ARBA" id="ARBA00022741"/>
    </source>
</evidence>
<evidence type="ECO:0000256" key="3">
    <source>
        <dbReference type="ARBA" id="ARBA00022679"/>
    </source>
</evidence>
<dbReference type="EC" id="2.7.11.1" evidence="1"/>
<dbReference type="InterPro" id="IPR000719">
    <property type="entry name" value="Prot_kinase_dom"/>
</dbReference>
<dbReference type="PANTHER" id="PTHR43289">
    <property type="entry name" value="MITOGEN-ACTIVATED PROTEIN KINASE KINASE KINASE 20-RELATED"/>
    <property type="match status" value="1"/>
</dbReference>
<proteinExistence type="predicted"/>
<dbReference type="RefSeq" id="WP_146566453.1">
    <property type="nucleotide sequence ID" value="NZ_SIHJ01000002.1"/>
</dbReference>
<evidence type="ECO:0000256" key="8">
    <source>
        <dbReference type="SAM" id="Coils"/>
    </source>
</evidence>
<keyword evidence="12" id="KW-1185">Reference proteome</keyword>
<dbReference type="Gene3D" id="3.30.200.20">
    <property type="entry name" value="Phosphorylase Kinase, domain 1"/>
    <property type="match status" value="1"/>
</dbReference>
<dbReference type="GO" id="GO:0004674">
    <property type="term" value="F:protein serine/threonine kinase activity"/>
    <property type="evidence" value="ECO:0007669"/>
    <property type="project" value="UniProtKB-KW"/>
</dbReference>
<keyword evidence="4 7" id="KW-0547">Nucleotide-binding</keyword>
<keyword evidence="3 11" id="KW-0808">Transferase</keyword>
<evidence type="ECO:0000256" key="6">
    <source>
        <dbReference type="ARBA" id="ARBA00022840"/>
    </source>
</evidence>
<protein>
    <recommendedName>
        <fullName evidence="1">non-specific serine/threonine protein kinase</fullName>
        <ecNumber evidence="1">2.7.11.1</ecNumber>
    </recommendedName>
</protein>
<dbReference type="CDD" id="cd14014">
    <property type="entry name" value="STKc_PknB_like"/>
    <property type="match status" value="1"/>
</dbReference>
<dbReference type="FunFam" id="1.10.510.10:FF:000021">
    <property type="entry name" value="Serine/threonine protein kinase"/>
    <property type="match status" value="1"/>
</dbReference>
<evidence type="ECO:0000313" key="12">
    <source>
        <dbReference type="Proteomes" id="UP000316714"/>
    </source>
</evidence>
<sequence length="707" mass="77339">MAQDSASELDVEQLVDGICDRFELAWTDGPPPDIAGFLDQAPPQLTLRVLAELWAIELHHRRDADGRRVDDARLAEIHPQLVPLLAELPTLDGVGPGPGGASDVMLASGESSRATRRESGRGKQRPTESRGLHIRCPHCSNAVELLADSPVDDVECESCGSQFSLVGSPDDEDAEHALDTLGRFELLSRLGVGGFGTVWKARDTELHRIVALKIPRKGRLSTREVEQFLREARSAAQLRHPNIVPVFEVGREGDTLFIISEFVRGVTLSEWAARKPQPPREVAELCAVVADALHCAHTEGVVHRDLKPSNVMLDYSRRPRLMDFGLAKRDAGEVTMTMDGQVLGTPAYMSPEQARGHGHWTDRRTDVYSLGVMLFELLTGELPFRGNAAAQIQRRLTADPPSPRTLNRGVPEDLATISLKCMELDPNRRYQAAAEVADELRRYLAGQPINARPLSKLGHAARWARRNPALASAIALGAVLAVAGPTAAVVIGLKNQRIEEQLAERNGLIIQAEEDRARFERRAADAEERLAAITSLDPRPDADRDWRRELIERLLDERLARYAAEVNDLPSAEQRAAAKIALARLLAAADRNDAAATQLVSALAEELEPSPARTDAYLLLAELLLLAGNQEGAAAALADMRAEGEGESPTNLIPEIDARMLQVRAHNDLAAKTTSLRDARDSVEKLLNELPTQADRLPEIAKQLLGE</sequence>
<evidence type="ECO:0000256" key="9">
    <source>
        <dbReference type="SAM" id="MobiDB-lite"/>
    </source>
</evidence>
<keyword evidence="8" id="KW-0175">Coiled coil</keyword>
<evidence type="ECO:0000259" key="10">
    <source>
        <dbReference type="PROSITE" id="PS50011"/>
    </source>
</evidence>
<feature type="coiled-coil region" evidence="8">
    <location>
        <begin position="495"/>
        <end position="536"/>
    </location>
</feature>
<comment type="caution">
    <text evidence="11">The sequence shown here is derived from an EMBL/GenBank/DDBJ whole genome shotgun (WGS) entry which is preliminary data.</text>
</comment>